<evidence type="ECO:0000256" key="8">
    <source>
        <dbReference type="SAM" id="Phobius"/>
    </source>
</evidence>
<keyword evidence="9" id="KW-0449">Lipoprotein</keyword>
<evidence type="ECO:0000256" key="5">
    <source>
        <dbReference type="ARBA" id="ARBA00023180"/>
    </source>
</evidence>
<evidence type="ECO:0000256" key="2">
    <source>
        <dbReference type="ARBA" id="ARBA00022729"/>
    </source>
</evidence>
<keyword evidence="8" id="KW-1133">Transmembrane helix</keyword>
<evidence type="ECO:0000313" key="10">
    <source>
        <dbReference type="Proteomes" id="UP000225706"/>
    </source>
</evidence>
<evidence type="ECO:0000256" key="4">
    <source>
        <dbReference type="ARBA" id="ARBA00023157"/>
    </source>
</evidence>
<organism evidence="9 10">
    <name type="scientific">Stylophora pistillata</name>
    <name type="common">Smooth cauliflower coral</name>
    <dbReference type="NCBI Taxonomy" id="50429"/>
    <lineage>
        <taxon>Eukaryota</taxon>
        <taxon>Metazoa</taxon>
        <taxon>Cnidaria</taxon>
        <taxon>Anthozoa</taxon>
        <taxon>Hexacorallia</taxon>
        <taxon>Scleractinia</taxon>
        <taxon>Astrocoeniina</taxon>
        <taxon>Pocilloporidae</taxon>
        <taxon>Stylophora</taxon>
    </lineage>
</organism>
<dbReference type="InterPro" id="IPR011042">
    <property type="entry name" value="6-blade_b-propeller_TolB-like"/>
</dbReference>
<keyword evidence="3" id="KW-0677">Repeat</keyword>
<keyword evidence="8" id="KW-0812">Transmembrane</keyword>
<feature type="compositionally biased region" description="Basic and acidic residues" evidence="7">
    <location>
        <begin position="442"/>
        <end position="454"/>
    </location>
</feature>
<dbReference type="Pfam" id="PF00058">
    <property type="entry name" value="Ldl_recept_b"/>
    <property type="match status" value="2"/>
</dbReference>
<dbReference type="FunFam" id="2.120.10.30:FF:000241">
    <property type="entry name" value="Low-density lipoprotein receptor-related protein 6"/>
    <property type="match status" value="1"/>
</dbReference>
<keyword evidence="2" id="KW-0732">Signal</keyword>
<evidence type="ECO:0000256" key="6">
    <source>
        <dbReference type="PROSITE-ProRule" id="PRU00461"/>
    </source>
</evidence>
<keyword evidence="8" id="KW-0472">Membrane</keyword>
<keyword evidence="4" id="KW-1015">Disulfide bond</keyword>
<sequence length="552" mass="61102">MVNTTAYTIELWMHLGACKEPCLYFSVGNTINSIKLSAGPTTSTVVVQDIGRVSAIAVDVEDNYIYWSDFGVRIIKRMNLQTNKKENVTESVGMVEGIAIDWIDKDIFWTDTTNNRIEMAKVDGSDRKILFDRGIDRPRGIAVDFVNGYIFWTEWGSNPKIERATLDGKERVTIVEASSSSPLKWVNGVIVDYADPESVIYWVDAGLGVVGRADLDGRNRKLSKNITNSILFAIALHNGTLYLSDKKAKTIRLVEKKSLEYLGKLGLSFPEILGITALDGSRQPLSGYKVVYVNSKPPSSEKVCNDTDNKDNNNEKEVIKEVSTEKGTIVSTVESAGMIAGGIVLLVVIVIAIAGVLVWHVKRKNRSRGNHGARVYYEAQRRDNIGGEIQPEHQYEEITVVAETRNGNTHAMDSALDCCAGGRGFEPRLDQHSSPNQSGNDRIYHNKCNEDERNMGNSRQKPNINHTPVWKKHKNLDKTSEIHINLLNKKTDGQRFDGANRNADEKEKHVTAPSLSSDTKRGAEENDDDDGSGTCGPDKPVQCTDDIGSKGT</sequence>
<reference evidence="10" key="1">
    <citation type="journal article" date="2017" name="bioRxiv">
        <title>Comparative analysis of the genomes of Stylophora pistillata and Acropora digitifera provides evidence for extensive differences between species of corals.</title>
        <authorList>
            <person name="Voolstra C.R."/>
            <person name="Li Y."/>
            <person name="Liew Y.J."/>
            <person name="Baumgarten S."/>
            <person name="Zoccola D."/>
            <person name="Flot J.-F."/>
            <person name="Tambutte S."/>
            <person name="Allemand D."/>
            <person name="Aranda M."/>
        </authorList>
    </citation>
    <scope>NUCLEOTIDE SEQUENCE [LARGE SCALE GENOMIC DNA]</scope>
</reference>
<evidence type="ECO:0000256" key="3">
    <source>
        <dbReference type="ARBA" id="ARBA00022737"/>
    </source>
</evidence>
<dbReference type="InterPro" id="IPR000033">
    <property type="entry name" value="LDLR_classB_rpt"/>
</dbReference>
<evidence type="ECO:0000256" key="7">
    <source>
        <dbReference type="SAM" id="MobiDB-lite"/>
    </source>
</evidence>
<name>A0A2B4SBM8_STYPI</name>
<dbReference type="AlphaFoldDB" id="A0A2B4SBM8"/>
<keyword evidence="10" id="KW-1185">Reference proteome</keyword>
<dbReference type="EMBL" id="LSMT01000107">
    <property type="protein sequence ID" value="PFX27281.1"/>
    <property type="molecule type" value="Genomic_DNA"/>
</dbReference>
<protein>
    <submittedName>
        <fullName evidence="9">Low-density lipoprotein receptor-related protein 6</fullName>
    </submittedName>
</protein>
<comment type="caution">
    <text evidence="9">The sequence shown here is derived from an EMBL/GenBank/DDBJ whole genome shotgun (WGS) entry which is preliminary data.</text>
</comment>
<dbReference type="PROSITE" id="PS51120">
    <property type="entry name" value="LDLRB"/>
    <property type="match status" value="2"/>
</dbReference>
<feature type="compositionally biased region" description="Polar residues" evidence="7">
    <location>
        <begin position="455"/>
        <end position="466"/>
    </location>
</feature>
<dbReference type="PANTHER" id="PTHR46513">
    <property type="entry name" value="VITELLOGENIN RECEPTOR-LIKE PROTEIN-RELATED-RELATED"/>
    <property type="match status" value="1"/>
</dbReference>
<evidence type="ECO:0000313" key="9">
    <source>
        <dbReference type="EMBL" id="PFX27281.1"/>
    </source>
</evidence>
<dbReference type="SUPFAM" id="SSF63825">
    <property type="entry name" value="YWTD domain"/>
    <property type="match status" value="1"/>
</dbReference>
<dbReference type="Gene3D" id="2.120.10.30">
    <property type="entry name" value="TolB, C-terminal domain"/>
    <property type="match status" value="1"/>
</dbReference>
<keyword evidence="9" id="KW-0675">Receptor</keyword>
<dbReference type="Proteomes" id="UP000225706">
    <property type="component" value="Unassembled WGS sequence"/>
</dbReference>
<dbReference type="SMART" id="SM00135">
    <property type="entry name" value="LY"/>
    <property type="match status" value="4"/>
</dbReference>
<feature type="repeat" description="LDL-receptor class B" evidence="6">
    <location>
        <begin position="105"/>
        <end position="147"/>
    </location>
</feature>
<feature type="repeat" description="LDL-receptor class B" evidence="6">
    <location>
        <begin position="148"/>
        <end position="195"/>
    </location>
</feature>
<dbReference type="InterPro" id="IPR050778">
    <property type="entry name" value="Cueball_EGF_LRP_Nidogen"/>
</dbReference>
<dbReference type="PANTHER" id="PTHR46513:SF13">
    <property type="entry name" value="EGF-LIKE DOMAIN-CONTAINING PROTEIN"/>
    <property type="match status" value="1"/>
</dbReference>
<keyword evidence="5" id="KW-0325">Glycoprotein</keyword>
<proteinExistence type="predicted"/>
<evidence type="ECO:0000256" key="1">
    <source>
        <dbReference type="ARBA" id="ARBA00022536"/>
    </source>
</evidence>
<feature type="region of interest" description="Disordered" evidence="7">
    <location>
        <begin position="426"/>
        <end position="552"/>
    </location>
</feature>
<keyword evidence="1" id="KW-0245">EGF-like domain</keyword>
<gene>
    <name evidence="9" type="primary">Lrp6</name>
    <name evidence="9" type="ORF">AWC38_SpisGene8045</name>
</gene>
<feature type="transmembrane region" description="Helical" evidence="8">
    <location>
        <begin position="336"/>
        <end position="359"/>
    </location>
</feature>
<accession>A0A2B4SBM8</accession>